<protein>
    <submittedName>
        <fullName evidence="2">Uncharacterized protein</fullName>
    </submittedName>
</protein>
<reference evidence="2 3" key="1">
    <citation type="submission" date="2021-06" db="EMBL/GenBank/DDBJ databases">
        <title>Caerostris darwini draft genome.</title>
        <authorList>
            <person name="Kono N."/>
            <person name="Arakawa K."/>
        </authorList>
    </citation>
    <scope>NUCLEOTIDE SEQUENCE [LARGE SCALE GENOMIC DNA]</scope>
</reference>
<keyword evidence="3" id="KW-1185">Reference proteome</keyword>
<dbReference type="Proteomes" id="UP001054837">
    <property type="component" value="Unassembled WGS sequence"/>
</dbReference>
<evidence type="ECO:0000313" key="3">
    <source>
        <dbReference type="Proteomes" id="UP001054837"/>
    </source>
</evidence>
<organism evidence="2 3">
    <name type="scientific">Caerostris darwini</name>
    <dbReference type="NCBI Taxonomy" id="1538125"/>
    <lineage>
        <taxon>Eukaryota</taxon>
        <taxon>Metazoa</taxon>
        <taxon>Ecdysozoa</taxon>
        <taxon>Arthropoda</taxon>
        <taxon>Chelicerata</taxon>
        <taxon>Arachnida</taxon>
        <taxon>Araneae</taxon>
        <taxon>Araneomorphae</taxon>
        <taxon>Entelegynae</taxon>
        <taxon>Araneoidea</taxon>
        <taxon>Araneidae</taxon>
        <taxon>Caerostris</taxon>
    </lineage>
</organism>
<sequence length="94" mass="10456">MRLGPFQNSVGHSFDAPFTVEPSSQRKRRFAASSVAESGSLLFIAWAFYLQKGALQACNRQSGSVFDHYPIPVLKWSHVLLSRKVDSQQSALSK</sequence>
<name>A0AAV4QLV0_9ARAC</name>
<dbReference type="EMBL" id="BPLQ01004733">
    <property type="protein sequence ID" value="GIY10294.1"/>
    <property type="molecule type" value="Genomic_DNA"/>
</dbReference>
<gene>
    <name evidence="2" type="ORF">CDAR_395901</name>
</gene>
<evidence type="ECO:0000256" key="1">
    <source>
        <dbReference type="SAM" id="MobiDB-lite"/>
    </source>
</evidence>
<feature type="region of interest" description="Disordered" evidence="1">
    <location>
        <begin position="1"/>
        <end position="24"/>
    </location>
</feature>
<accession>A0AAV4QLV0</accession>
<evidence type="ECO:0000313" key="2">
    <source>
        <dbReference type="EMBL" id="GIY10294.1"/>
    </source>
</evidence>
<dbReference type="AlphaFoldDB" id="A0AAV4QLV0"/>
<proteinExistence type="predicted"/>
<comment type="caution">
    <text evidence="2">The sequence shown here is derived from an EMBL/GenBank/DDBJ whole genome shotgun (WGS) entry which is preliminary data.</text>
</comment>
<feature type="compositionally biased region" description="Polar residues" evidence="1">
    <location>
        <begin position="1"/>
        <end position="11"/>
    </location>
</feature>